<evidence type="ECO:0000313" key="1">
    <source>
        <dbReference type="EMBL" id="KAI6085796.1"/>
    </source>
</evidence>
<comment type="caution">
    <text evidence="1">The sequence shown here is derived from an EMBL/GenBank/DDBJ whole genome shotgun (WGS) entry which is preliminary data.</text>
</comment>
<sequence>MPLFTPIALRAAFRRQLDQLRVSRLPRSAPSRRFQSTNPGPKNAADSAAKPKSKPAATEDPIPVGGTPVAPVPLWLRLGPLTRAGQAYARAQRKRPWATQVVTSLFIYLAADLSAQRIGGKEYVPERTGRNLVVGAVSAIPSYTWFIWLSRNFNYSSHAVSICVKIVVNQMVFTPTFNSYFFGFQALLAGDSLSEIWDRIRRTVPVSWVNAWKLWPAVTAVSFTFVPIEYRSVFAGVVAVGWQTYLSYLNRLVEIDEEAAHGGVAAPVTAALPAPVEETTFKIDAQKRRIAA</sequence>
<reference evidence="1 2" key="1">
    <citation type="journal article" date="2022" name="New Phytol.">
        <title>Ecological generalism drives hyperdiversity of secondary metabolite gene clusters in xylarialean endophytes.</title>
        <authorList>
            <person name="Franco M.E.E."/>
            <person name="Wisecaver J.H."/>
            <person name="Arnold A.E."/>
            <person name="Ju Y.M."/>
            <person name="Slot J.C."/>
            <person name="Ahrendt S."/>
            <person name="Moore L.P."/>
            <person name="Eastman K.E."/>
            <person name="Scott K."/>
            <person name="Konkel Z."/>
            <person name="Mondo S.J."/>
            <person name="Kuo A."/>
            <person name="Hayes R.D."/>
            <person name="Haridas S."/>
            <person name="Andreopoulos B."/>
            <person name="Riley R."/>
            <person name="LaButti K."/>
            <person name="Pangilinan J."/>
            <person name="Lipzen A."/>
            <person name="Amirebrahimi M."/>
            <person name="Yan J."/>
            <person name="Adam C."/>
            <person name="Keymanesh K."/>
            <person name="Ng V."/>
            <person name="Louie K."/>
            <person name="Northen T."/>
            <person name="Drula E."/>
            <person name="Henrissat B."/>
            <person name="Hsieh H.M."/>
            <person name="Youens-Clark K."/>
            <person name="Lutzoni F."/>
            <person name="Miadlikowska J."/>
            <person name="Eastwood D.C."/>
            <person name="Hamelin R.C."/>
            <person name="Grigoriev I.V."/>
            <person name="U'Ren J.M."/>
        </authorList>
    </citation>
    <scope>NUCLEOTIDE SEQUENCE [LARGE SCALE GENOMIC DNA]</scope>
    <source>
        <strain evidence="1 2">ER1909</strain>
    </source>
</reference>
<dbReference type="EMBL" id="MU394322">
    <property type="protein sequence ID" value="KAI6085796.1"/>
    <property type="molecule type" value="Genomic_DNA"/>
</dbReference>
<keyword evidence="2" id="KW-1185">Reference proteome</keyword>
<name>A0ACC0CZE1_9PEZI</name>
<dbReference type="Proteomes" id="UP001497680">
    <property type="component" value="Unassembled WGS sequence"/>
</dbReference>
<evidence type="ECO:0000313" key="2">
    <source>
        <dbReference type="Proteomes" id="UP001497680"/>
    </source>
</evidence>
<organism evidence="1 2">
    <name type="scientific">Hypoxylon rubiginosum</name>
    <dbReference type="NCBI Taxonomy" id="110542"/>
    <lineage>
        <taxon>Eukaryota</taxon>
        <taxon>Fungi</taxon>
        <taxon>Dikarya</taxon>
        <taxon>Ascomycota</taxon>
        <taxon>Pezizomycotina</taxon>
        <taxon>Sordariomycetes</taxon>
        <taxon>Xylariomycetidae</taxon>
        <taxon>Xylariales</taxon>
        <taxon>Hypoxylaceae</taxon>
        <taxon>Hypoxylon</taxon>
    </lineage>
</organism>
<gene>
    <name evidence="1" type="ORF">F4821DRAFT_145508</name>
</gene>
<proteinExistence type="predicted"/>
<protein>
    <submittedName>
        <fullName evidence="1">Uncharacterized protein</fullName>
    </submittedName>
</protein>
<accession>A0ACC0CZE1</accession>